<comment type="subcellular location">
    <subcellularLocation>
        <location evidence="1">Cell outer membrane</location>
    </subcellularLocation>
</comment>
<feature type="chain" id="PRO_5046468345" description="Outer membrane protein beta-barrel domain-containing protein" evidence="2">
    <location>
        <begin position="24"/>
        <end position="265"/>
    </location>
</feature>
<keyword evidence="2" id="KW-0732">Signal</keyword>
<dbReference type="SUPFAM" id="SSF56925">
    <property type="entry name" value="OMPA-like"/>
    <property type="match status" value="1"/>
</dbReference>
<feature type="signal peptide" evidence="2">
    <location>
        <begin position="1"/>
        <end position="23"/>
    </location>
</feature>
<dbReference type="Proteomes" id="UP001209916">
    <property type="component" value="Unassembled WGS sequence"/>
</dbReference>
<organism evidence="3 4">
    <name type="scientific">Alcaligenes parafaecalis</name>
    <dbReference type="NCBI Taxonomy" id="171260"/>
    <lineage>
        <taxon>Bacteria</taxon>
        <taxon>Pseudomonadati</taxon>
        <taxon>Pseudomonadota</taxon>
        <taxon>Betaproteobacteria</taxon>
        <taxon>Burkholderiales</taxon>
        <taxon>Alcaligenaceae</taxon>
        <taxon>Alcaligenes</taxon>
    </lineage>
</organism>
<name>A0ABT3VI90_9BURK</name>
<comment type="caution">
    <text evidence="3">The sequence shown here is derived from an EMBL/GenBank/DDBJ whole genome shotgun (WGS) entry which is preliminary data.</text>
</comment>
<evidence type="ECO:0000313" key="3">
    <source>
        <dbReference type="EMBL" id="MCX5462841.1"/>
    </source>
</evidence>
<sequence length="265" mass="28625">MRVLYSQTVLAVALGLSSGTVLAQTSDPSTAVQVAMASQADESPWQFSVSPYFWMAGIQGTSGQFNLPPADMKSDFGQIFNELDFAFMGIVEARRGPYSMLGDLSYTKTSLKNATPQGLLADKVGVTSEAFSALLAGGYTVYQSGRDHLDVILGTRVWNVKTTMRFQGGALDGLKRSDSATWVDAVAGLRGNYFLTDKAYMLAWGTIGAGQADLDWDVAAGFGYEVQKNLSLTAGYRMQGVDYSKNGFVFDVIQKGPILGLTYRF</sequence>
<protein>
    <recommendedName>
        <fullName evidence="5">Outer membrane protein beta-barrel domain-containing protein</fullName>
    </recommendedName>
</protein>
<evidence type="ECO:0000256" key="1">
    <source>
        <dbReference type="ARBA" id="ARBA00004442"/>
    </source>
</evidence>
<proteinExistence type="predicted"/>
<evidence type="ECO:0008006" key="5">
    <source>
        <dbReference type="Google" id="ProtNLM"/>
    </source>
</evidence>
<evidence type="ECO:0000313" key="4">
    <source>
        <dbReference type="Proteomes" id="UP001209916"/>
    </source>
</evidence>
<evidence type="ECO:0000256" key="2">
    <source>
        <dbReference type="SAM" id="SignalP"/>
    </source>
</evidence>
<keyword evidence="4" id="KW-1185">Reference proteome</keyword>
<dbReference type="InterPro" id="IPR011250">
    <property type="entry name" value="OMP/PagP_B-barrel"/>
</dbReference>
<dbReference type="EMBL" id="JAPKNA010000001">
    <property type="protein sequence ID" value="MCX5462841.1"/>
    <property type="molecule type" value="Genomic_DNA"/>
</dbReference>
<gene>
    <name evidence="3" type="ORF">OSH09_01500</name>
</gene>
<dbReference type="RefSeq" id="WP_266119925.1">
    <property type="nucleotide sequence ID" value="NZ_JAPKNA010000001.1"/>
</dbReference>
<reference evidence="3 4" key="1">
    <citation type="submission" date="2022-11" db="EMBL/GenBank/DDBJ databases">
        <title>Biodiversity and phylogenetic relationships of bacteria.</title>
        <authorList>
            <person name="Machado R.A.R."/>
            <person name="Bhat A."/>
            <person name="Loulou A."/>
            <person name="Kallel S."/>
        </authorList>
    </citation>
    <scope>NUCLEOTIDE SEQUENCE [LARGE SCALE GENOMIC DNA]</scope>
    <source>
        <strain evidence="3 4">DSM 13975</strain>
    </source>
</reference>
<accession>A0ABT3VI90</accession>